<name>A0A8H7ASI7_9EURO</name>
<feature type="region of interest" description="Disordered" evidence="2">
    <location>
        <begin position="1"/>
        <end position="33"/>
    </location>
</feature>
<comment type="subcellular location">
    <subcellularLocation>
        <location evidence="1">Endoplasmic reticulum membrane</location>
        <topology evidence="1">Multi-pass membrane protein</topology>
    </subcellularLocation>
</comment>
<reference evidence="4" key="1">
    <citation type="submission" date="2020-02" db="EMBL/GenBank/DDBJ databases">
        <authorList>
            <person name="Palmer J.M."/>
        </authorList>
    </citation>
    <scope>NUCLEOTIDE SEQUENCE</scope>
    <source>
        <strain evidence="4">EPUS1.4</strain>
        <tissue evidence="4">Thallus</tissue>
    </source>
</reference>
<dbReference type="InterPro" id="IPR037185">
    <property type="entry name" value="EmrE-like"/>
</dbReference>
<keyword evidence="3" id="KW-0472">Membrane</keyword>
<sequence length="253" mass="26889">MNRRKKQQLDSNSGINEPAPSVTNSIPPHLPPSLRKDTSMSALLRRQPVWLLLAIASGACAAFNGVFAKLTTTSLTTSWSHALSSFLSLDPGNQMVNYALRAFFFGLNLLFNVAMWALFTAALTRASSTTRVSIVNVSSNFTVTALLGWLVFGERLPPLWWVGAGLLAAGNVVIGRREEEAEKKVGADGLIGVERDGGGGGGGGGREGEAVPLMRDEDLLVGPDIIHLDGDVAYSESTGEAVKKGEEVDAPLR</sequence>
<feature type="transmembrane region" description="Helical" evidence="3">
    <location>
        <begin position="134"/>
        <end position="152"/>
    </location>
</feature>
<evidence type="ECO:0000256" key="2">
    <source>
        <dbReference type="SAM" id="MobiDB-lite"/>
    </source>
</evidence>
<dbReference type="SUPFAM" id="SSF103481">
    <property type="entry name" value="Multidrug resistance efflux transporter EmrE"/>
    <property type="match status" value="1"/>
</dbReference>
<proteinExistence type="predicted"/>
<dbReference type="EMBL" id="JAACFV010000014">
    <property type="protein sequence ID" value="KAF7512241.1"/>
    <property type="molecule type" value="Genomic_DNA"/>
</dbReference>
<gene>
    <name evidence="4" type="ORF">GJ744_002403</name>
</gene>
<keyword evidence="3" id="KW-1133">Transmembrane helix</keyword>
<evidence type="ECO:0000256" key="3">
    <source>
        <dbReference type="SAM" id="Phobius"/>
    </source>
</evidence>
<feature type="compositionally biased region" description="Polar residues" evidence="2">
    <location>
        <begin position="9"/>
        <end position="26"/>
    </location>
</feature>
<dbReference type="Proteomes" id="UP000606974">
    <property type="component" value="Unassembled WGS sequence"/>
</dbReference>
<accession>A0A8H7ASI7</accession>
<comment type="caution">
    <text evidence="4">The sequence shown here is derived from an EMBL/GenBank/DDBJ whole genome shotgun (WGS) entry which is preliminary data.</text>
</comment>
<dbReference type="PANTHER" id="PTHR31965">
    <property type="entry name" value="TRANSMEMBRANE PROTEIN 42"/>
    <property type="match status" value="1"/>
</dbReference>
<evidence type="ECO:0008006" key="6">
    <source>
        <dbReference type="Google" id="ProtNLM"/>
    </source>
</evidence>
<organism evidence="4 5">
    <name type="scientific">Endocarpon pusillum</name>
    <dbReference type="NCBI Taxonomy" id="364733"/>
    <lineage>
        <taxon>Eukaryota</taxon>
        <taxon>Fungi</taxon>
        <taxon>Dikarya</taxon>
        <taxon>Ascomycota</taxon>
        <taxon>Pezizomycotina</taxon>
        <taxon>Eurotiomycetes</taxon>
        <taxon>Chaetothyriomycetidae</taxon>
        <taxon>Verrucariales</taxon>
        <taxon>Verrucariaceae</taxon>
        <taxon>Endocarpon</taxon>
    </lineage>
</organism>
<dbReference type="AlphaFoldDB" id="A0A8H7ASI7"/>
<evidence type="ECO:0000313" key="4">
    <source>
        <dbReference type="EMBL" id="KAF7512241.1"/>
    </source>
</evidence>
<dbReference type="PANTHER" id="PTHR31965:SF1">
    <property type="entry name" value="TRANSMEMBRANE PROTEIN 42"/>
    <property type="match status" value="1"/>
</dbReference>
<feature type="transmembrane region" description="Helical" evidence="3">
    <location>
        <begin position="49"/>
        <end position="68"/>
    </location>
</feature>
<dbReference type="OrthoDB" id="5854584at2759"/>
<evidence type="ECO:0000256" key="1">
    <source>
        <dbReference type="ARBA" id="ARBA00004477"/>
    </source>
</evidence>
<feature type="transmembrane region" description="Helical" evidence="3">
    <location>
        <begin position="158"/>
        <end position="174"/>
    </location>
</feature>
<feature type="transmembrane region" description="Helical" evidence="3">
    <location>
        <begin position="98"/>
        <end position="122"/>
    </location>
</feature>
<keyword evidence="5" id="KW-1185">Reference proteome</keyword>
<evidence type="ECO:0000313" key="5">
    <source>
        <dbReference type="Proteomes" id="UP000606974"/>
    </source>
</evidence>
<dbReference type="InterPro" id="IPR039632">
    <property type="entry name" value="TMEM42"/>
</dbReference>
<protein>
    <recommendedName>
        <fullName evidence="6">EamA domain-containing protein</fullName>
    </recommendedName>
</protein>
<keyword evidence="3" id="KW-0812">Transmembrane</keyword>